<sequence>MVRKTPANKRASAARGARPPPLSKNFYSKLPILKPRYLTEDLLPKDKYLVFWELLDKQYLRGLLFVKERYYPRLMATIATTLRIQDNLDKNDYGEFAMVFWLAGVKYASDSECVQQTLQVASVARGKYLVGRMTTDHRLLHYVLTYMLLPRKGNHGTLSEEDLIILWAMVKELELSWPYLIGYHLMSYTIGQVDLVLSGFTSPVRLV</sequence>
<feature type="region of interest" description="Disordered" evidence="1">
    <location>
        <begin position="1"/>
        <end position="20"/>
    </location>
</feature>
<comment type="caution">
    <text evidence="2">The sequence shown here is derived from an EMBL/GenBank/DDBJ whole genome shotgun (WGS) entry which is preliminary data.</text>
</comment>
<gene>
    <name evidence="2" type="ORF">PIB30_079711</name>
</gene>
<name>A0ABU6WTZ1_9FABA</name>
<evidence type="ECO:0000256" key="1">
    <source>
        <dbReference type="SAM" id="MobiDB-lite"/>
    </source>
</evidence>
<evidence type="ECO:0000313" key="3">
    <source>
        <dbReference type="Proteomes" id="UP001341840"/>
    </source>
</evidence>
<dbReference type="Proteomes" id="UP001341840">
    <property type="component" value="Unassembled WGS sequence"/>
</dbReference>
<dbReference type="EMBL" id="JASCZI010182381">
    <property type="protein sequence ID" value="MED6187775.1"/>
    <property type="molecule type" value="Genomic_DNA"/>
</dbReference>
<keyword evidence="3" id="KW-1185">Reference proteome</keyword>
<proteinExistence type="predicted"/>
<evidence type="ECO:0000313" key="2">
    <source>
        <dbReference type="EMBL" id="MED6187775.1"/>
    </source>
</evidence>
<reference evidence="2 3" key="1">
    <citation type="journal article" date="2023" name="Plants (Basel)">
        <title>Bridging the Gap: Combining Genomics and Transcriptomics Approaches to Understand Stylosanthes scabra, an Orphan Legume from the Brazilian Caatinga.</title>
        <authorList>
            <person name="Ferreira-Neto J.R.C."/>
            <person name="da Silva M.D."/>
            <person name="Binneck E."/>
            <person name="de Melo N.F."/>
            <person name="da Silva R.H."/>
            <person name="de Melo A.L.T.M."/>
            <person name="Pandolfi V."/>
            <person name="Bustamante F.O."/>
            <person name="Brasileiro-Vidal A.C."/>
            <person name="Benko-Iseppon A.M."/>
        </authorList>
    </citation>
    <scope>NUCLEOTIDE SEQUENCE [LARGE SCALE GENOMIC DNA]</scope>
    <source>
        <tissue evidence="2">Leaves</tissue>
    </source>
</reference>
<protein>
    <submittedName>
        <fullName evidence="2">Uncharacterized protein</fullName>
    </submittedName>
</protein>
<accession>A0ABU6WTZ1</accession>
<organism evidence="2 3">
    <name type="scientific">Stylosanthes scabra</name>
    <dbReference type="NCBI Taxonomy" id="79078"/>
    <lineage>
        <taxon>Eukaryota</taxon>
        <taxon>Viridiplantae</taxon>
        <taxon>Streptophyta</taxon>
        <taxon>Embryophyta</taxon>
        <taxon>Tracheophyta</taxon>
        <taxon>Spermatophyta</taxon>
        <taxon>Magnoliopsida</taxon>
        <taxon>eudicotyledons</taxon>
        <taxon>Gunneridae</taxon>
        <taxon>Pentapetalae</taxon>
        <taxon>rosids</taxon>
        <taxon>fabids</taxon>
        <taxon>Fabales</taxon>
        <taxon>Fabaceae</taxon>
        <taxon>Papilionoideae</taxon>
        <taxon>50 kb inversion clade</taxon>
        <taxon>dalbergioids sensu lato</taxon>
        <taxon>Dalbergieae</taxon>
        <taxon>Pterocarpus clade</taxon>
        <taxon>Stylosanthes</taxon>
    </lineage>
</organism>